<name>A0A7L4YMD5_9ACTN</name>
<accession>A0A7L4YMD5</accession>
<dbReference type="EMBL" id="CP047156">
    <property type="protein sequence ID" value="QHC00043.1"/>
    <property type="molecule type" value="Genomic_DNA"/>
</dbReference>
<dbReference type="InParanoid" id="A0A7L4YMD5"/>
<sequence length="156" mass="17066">MPYSQFKLSLPSTWTTIDSLGDSVTEAIRSGTDLSRDALLRLESKSFSGHLSARDVADLTLGRLYAAGRQLVLVQAVDRDYEGAGQSVRIVIDNGRPAPIGSAFVFIAEAPEHVRSRVVPQLTLEWAPVDAELLKPEFDHVIDSFRFTPPATSLVD</sequence>
<gene>
    <name evidence="1" type="ORF">EK0264_06970</name>
</gene>
<protein>
    <submittedName>
        <fullName evidence="1">Uncharacterized protein</fullName>
    </submittedName>
</protein>
<dbReference type="Proteomes" id="UP000463857">
    <property type="component" value="Chromosome"/>
</dbReference>
<dbReference type="KEGG" id="eke:EK0264_06970"/>
<evidence type="ECO:0000313" key="1">
    <source>
        <dbReference type="EMBL" id="QHC00043.1"/>
    </source>
</evidence>
<organism evidence="1 2">
    <name type="scientific">Epidermidibacterium keratini</name>
    <dbReference type="NCBI Taxonomy" id="1891644"/>
    <lineage>
        <taxon>Bacteria</taxon>
        <taxon>Bacillati</taxon>
        <taxon>Actinomycetota</taxon>
        <taxon>Actinomycetes</taxon>
        <taxon>Sporichthyales</taxon>
        <taxon>Sporichthyaceae</taxon>
        <taxon>Epidermidibacterium</taxon>
    </lineage>
</organism>
<keyword evidence="2" id="KW-1185">Reference proteome</keyword>
<evidence type="ECO:0000313" key="2">
    <source>
        <dbReference type="Proteomes" id="UP000463857"/>
    </source>
</evidence>
<proteinExistence type="predicted"/>
<dbReference type="OrthoDB" id="5185032at2"/>
<reference evidence="1 2" key="1">
    <citation type="journal article" date="2018" name="Int. J. Syst. Evol. Microbiol.">
        <title>Epidermidibacterium keratini gen. nov., sp. nov., a member of the family Sporichthyaceae, isolated from keratin epidermis.</title>
        <authorList>
            <person name="Lee D.G."/>
            <person name="Trujillo M.E."/>
            <person name="Kang S."/>
            <person name="Nam J.J."/>
            <person name="Kim Y.J."/>
        </authorList>
    </citation>
    <scope>NUCLEOTIDE SEQUENCE [LARGE SCALE GENOMIC DNA]</scope>
    <source>
        <strain evidence="1 2">EPI-7</strain>
    </source>
</reference>
<dbReference type="RefSeq" id="WP_159544132.1">
    <property type="nucleotide sequence ID" value="NZ_CP047156.1"/>
</dbReference>
<dbReference type="AlphaFoldDB" id="A0A7L4YMD5"/>